<evidence type="ECO:0000256" key="1">
    <source>
        <dbReference type="SAM" id="Phobius"/>
    </source>
</evidence>
<name>A0A0R2F4X1_WEICO</name>
<feature type="transmembrane region" description="Helical" evidence="1">
    <location>
        <begin position="31"/>
        <end position="51"/>
    </location>
</feature>
<dbReference type="EMBL" id="JAAOCP010000008">
    <property type="protein sequence ID" value="MBJ7639279.1"/>
    <property type="molecule type" value="Genomic_DNA"/>
</dbReference>
<evidence type="ECO:0000313" key="2">
    <source>
        <dbReference type="EMBL" id="MBJ7632796.1"/>
    </source>
</evidence>
<protein>
    <submittedName>
        <fullName evidence="3">Uncharacterized protein</fullName>
    </submittedName>
</protein>
<dbReference type="OrthoDB" id="8773442at2"/>
<dbReference type="GeneID" id="57979463"/>
<comment type="caution">
    <text evidence="3">The sequence shown here is derived from an EMBL/GenBank/DDBJ whole genome shotgun (WGS) entry which is preliminary data.</text>
</comment>
<accession>A0A0R2F4X1</accession>
<reference evidence="3" key="1">
    <citation type="submission" date="2020-02" db="EMBL/GenBank/DDBJ databases">
        <authorList>
            <person name="Fontana A."/>
            <person name="Patrone V."/>
            <person name="Morelli L."/>
        </authorList>
    </citation>
    <scope>NUCLEOTIDE SEQUENCE</scope>
    <source>
        <strain evidence="2">CCUG 30943</strain>
        <strain evidence="3">CCUG 43002</strain>
    </source>
</reference>
<sequence>MASVLLAIVVGLAALGNYMLFSVLPQGFVQWLSVIGQAVLSIFAVIVFFTYQGRKETSGYEGYRVWTVARVITWLALFGSVATFVVMLLAAMGILKGSI</sequence>
<reference evidence="3 4" key="2">
    <citation type="journal article" date="2021" name="Int. J. Food Microbiol.">
        <title>Safety demonstration of a microbial species for use in the food chain: Weissella confusa.</title>
        <authorList>
            <person name="Bourdichon F."/>
            <person name="Patrone V."/>
            <person name="Fontana A."/>
            <person name="Milani G."/>
            <person name="Morelli L."/>
        </authorList>
    </citation>
    <scope>NUCLEOTIDE SEQUENCE [LARGE SCALE GENOMIC DNA]</scope>
    <source>
        <strain evidence="2">CCUG 30943</strain>
        <strain evidence="3 4">CCUG 43002</strain>
    </source>
</reference>
<dbReference type="Proteomes" id="UP000728106">
    <property type="component" value="Unassembled WGS sequence"/>
</dbReference>
<evidence type="ECO:0000313" key="4">
    <source>
        <dbReference type="Proteomes" id="UP000728106"/>
    </source>
</evidence>
<dbReference type="Proteomes" id="UP000808038">
    <property type="component" value="Unassembled WGS sequence"/>
</dbReference>
<feature type="transmembrane region" description="Helical" evidence="1">
    <location>
        <begin position="71"/>
        <end position="95"/>
    </location>
</feature>
<proteinExistence type="predicted"/>
<dbReference type="AlphaFoldDB" id="A0A0R2F4X1"/>
<organism evidence="3 4">
    <name type="scientific">Weissella confusa</name>
    <name type="common">Lactobacillus confusus</name>
    <dbReference type="NCBI Taxonomy" id="1583"/>
    <lineage>
        <taxon>Bacteria</taxon>
        <taxon>Bacillati</taxon>
        <taxon>Bacillota</taxon>
        <taxon>Bacilli</taxon>
        <taxon>Lactobacillales</taxon>
        <taxon>Lactobacillaceae</taxon>
        <taxon>Weissella</taxon>
    </lineage>
</organism>
<keyword evidence="4" id="KW-1185">Reference proteome</keyword>
<gene>
    <name evidence="3" type="ORF">HAU20_07770</name>
    <name evidence="2" type="ORF">HAU43_06825</name>
</gene>
<evidence type="ECO:0000313" key="3">
    <source>
        <dbReference type="EMBL" id="MBJ7639279.1"/>
    </source>
</evidence>
<feature type="transmembrane region" description="Helical" evidence="1">
    <location>
        <begin position="6"/>
        <end position="24"/>
    </location>
</feature>
<keyword evidence="1" id="KW-1133">Transmembrane helix</keyword>
<keyword evidence="1" id="KW-0472">Membrane</keyword>
<dbReference type="EMBL" id="JAAOCX010000007">
    <property type="protein sequence ID" value="MBJ7632796.1"/>
    <property type="molecule type" value="Genomic_DNA"/>
</dbReference>
<dbReference type="RefSeq" id="WP_003608124.1">
    <property type="nucleotide sequence ID" value="NZ_ALXH01000064.1"/>
</dbReference>
<keyword evidence="1" id="KW-0812">Transmembrane</keyword>